<dbReference type="InterPro" id="IPR043502">
    <property type="entry name" value="DNA/RNA_pol_sf"/>
</dbReference>
<name>A0A9Q1BVY6_HOLLE</name>
<proteinExistence type="predicted"/>
<dbReference type="SUPFAM" id="SSF56672">
    <property type="entry name" value="DNA/RNA polymerases"/>
    <property type="match status" value="1"/>
</dbReference>
<sequence>MVRLSNGPVAQETHFGWVLSGSWLNKGGHQGYSASQLLCLNGIPEQALHEFWDLEAVGVEINEKPPVDHILKRFSASIQFSDNRYTVVLPWKSNVDRSRLLNNETSAMKRTVRQAHKLSQNPKLESQYKKAFIEMEESGVIEEVPNSELVSPYLTYYMPHRPVVRDSSVSTKVRPVLDASAKGVNGISLNDCLDERPCLLPDLVRILIRFRRWQIALVSDIAKAFLQIKM</sequence>
<keyword evidence="2" id="KW-1185">Reference proteome</keyword>
<reference evidence="1" key="1">
    <citation type="submission" date="2021-10" db="EMBL/GenBank/DDBJ databases">
        <title>Tropical sea cucumber genome reveals ecological adaptation and Cuvierian tubules defense mechanism.</title>
        <authorList>
            <person name="Chen T."/>
        </authorList>
    </citation>
    <scope>NUCLEOTIDE SEQUENCE</scope>
    <source>
        <strain evidence="1">Nanhai2018</strain>
        <tissue evidence="1">Muscle</tissue>
    </source>
</reference>
<dbReference type="AlphaFoldDB" id="A0A9Q1BVY6"/>
<comment type="caution">
    <text evidence="1">The sequence shown here is derived from an EMBL/GenBank/DDBJ whole genome shotgun (WGS) entry which is preliminary data.</text>
</comment>
<organism evidence="1 2">
    <name type="scientific">Holothuria leucospilota</name>
    <name type="common">Black long sea cucumber</name>
    <name type="synonym">Mertensiothuria leucospilota</name>
    <dbReference type="NCBI Taxonomy" id="206669"/>
    <lineage>
        <taxon>Eukaryota</taxon>
        <taxon>Metazoa</taxon>
        <taxon>Echinodermata</taxon>
        <taxon>Eleutherozoa</taxon>
        <taxon>Echinozoa</taxon>
        <taxon>Holothuroidea</taxon>
        <taxon>Aspidochirotacea</taxon>
        <taxon>Aspidochirotida</taxon>
        <taxon>Holothuriidae</taxon>
        <taxon>Holothuria</taxon>
    </lineage>
</organism>
<dbReference type="PANTHER" id="PTHR47331:SF1">
    <property type="entry name" value="GAG-LIKE PROTEIN"/>
    <property type="match status" value="1"/>
</dbReference>
<gene>
    <name evidence="1" type="ORF">HOLleu_23824</name>
</gene>
<evidence type="ECO:0000313" key="2">
    <source>
        <dbReference type="Proteomes" id="UP001152320"/>
    </source>
</evidence>
<evidence type="ECO:0000313" key="1">
    <source>
        <dbReference type="EMBL" id="KAJ8033546.1"/>
    </source>
</evidence>
<dbReference type="OrthoDB" id="6382028at2759"/>
<dbReference type="PANTHER" id="PTHR47331">
    <property type="entry name" value="PHD-TYPE DOMAIN-CONTAINING PROTEIN"/>
    <property type="match status" value="1"/>
</dbReference>
<dbReference type="EMBL" id="JAIZAY010000011">
    <property type="protein sequence ID" value="KAJ8033546.1"/>
    <property type="molecule type" value="Genomic_DNA"/>
</dbReference>
<protein>
    <submittedName>
        <fullName evidence="1">Uncharacterized protein</fullName>
    </submittedName>
</protein>
<dbReference type="Proteomes" id="UP001152320">
    <property type="component" value="Chromosome 11"/>
</dbReference>
<accession>A0A9Q1BVY6</accession>